<evidence type="ECO:0000256" key="9">
    <source>
        <dbReference type="SAM" id="Phobius"/>
    </source>
</evidence>
<dbReference type="InterPro" id="IPR006685">
    <property type="entry name" value="MscS_channel_2nd"/>
</dbReference>
<dbReference type="Pfam" id="PF12607">
    <property type="entry name" value="DUF3772"/>
    <property type="match status" value="1"/>
</dbReference>
<dbReference type="Proteomes" id="UP001193501">
    <property type="component" value="Unassembled WGS sequence"/>
</dbReference>
<evidence type="ECO:0000256" key="6">
    <source>
        <dbReference type="ARBA" id="ARBA00023136"/>
    </source>
</evidence>
<evidence type="ECO:0000259" key="10">
    <source>
        <dbReference type="Pfam" id="PF00924"/>
    </source>
</evidence>
<comment type="caution">
    <text evidence="13">The sequence shown here is derived from an EMBL/GenBank/DDBJ whole genome shotgun (WGS) entry which is preliminary data.</text>
</comment>
<organism evidence="13 14">
    <name type="scientific">Stagnihabitans tardus</name>
    <dbReference type="NCBI Taxonomy" id="2699202"/>
    <lineage>
        <taxon>Bacteria</taxon>
        <taxon>Pseudomonadati</taxon>
        <taxon>Pseudomonadota</taxon>
        <taxon>Alphaproteobacteria</taxon>
        <taxon>Rhodobacterales</taxon>
        <taxon>Paracoccaceae</taxon>
        <taxon>Stagnihabitans</taxon>
    </lineage>
</organism>
<dbReference type="InterPro" id="IPR023408">
    <property type="entry name" value="MscS_beta-dom_sf"/>
</dbReference>
<dbReference type="InterPro" id="IPR011014">
    <property type="entry name" value="MscS_channel_TM-2"/>
</dbReference>
<evidence type="ECO:0000256" key="4">
    <source>
        <dbReference type="ARBA" id="ARBA00022692"/>
    </source>
</evidence>
<feature type="transmembrane region" description="Helical" evidence="9">
    <location>
        <begin position="323"/>
        <end position="344"/>
    </location>
</feature>
<sequence>MSQAGRIAGLVLGAGGASLRRAVMGALALATALALPLPALSQASGGAAPGQAPLTVQADSSGAIIPMKPDAPAEAPQSGGFAPQGGAKPAATQSGGGAPTAKPVASGGASGGALDYQGWERMAVRAESALTNQSLSNQGLENLRTELTRWREQLSGAQSANSTRIATLKDQIDALGPPPEGDAAEEPEIATRRAELTAQMGRLQAPGIAAEEAYRRADGLIREIDRLLRERQASELLKLWPNPLYPPNWTDAAKALSDTALALWDETARRVTDGVAQKRLVDNLPLILPLLLFALAGLWRGGPITRRLLSYLPGPSSARGRRIWETLASLGPVLVPVLACLALAEALRLTTMLGPIGGHIADVLGQTGFAIMAAAWLGGRVFPADEGPTLLPLPPERRAEGRFLTSLFGVLIAVAMLRRAAMAEIDVTDAATSVLNLPIILAGAVVLVRLGQLLNRADPGSDEGRAVYRTRLVRLLARGVILFGAIAPLLAAAGYISAASALVFPSAMTLALAALLYLAQGLVGDIYALATRGEDQDALVPVLISFGLALATLPLVALIWGARVADLTELWTRFQEGFRLGETQISPTDFLFFAVLFAIGLTLTRLLQGALKNTVLPRTSLDQGGQNAIVSGLGYAGILVSALVAINATGIDLSGLAIVAGALSVGIGFGLQTIVSNFVSGIILLIERPVSEGDWIEVGSVQGVVKAISVRSTRIQTFDRSDVIVPNSDLITRQVTNWTRFSLTGRLIVPVSVPLTEDSRRVSKLLREIAEAQPLVLLSPPPAVVLTGFAGDALNFEIRVILRDVNFQHEVRTEINHQVAARFAAERVAFSAAHRDYLAKKADDAAAEAEKKAEEAAHIAAVEAILGAPLPKAKP</sequence>
<dbReference type="GO" id="GO:0008381">
    <property type="term" value="F:mechanosensitive monoatomic ion channel activity"/>
    <property type="evidence" value="ECO:0007669"/>
    <property type="project" value="UniProtKB-ARBA"/>
</dbReference>
<dbReference type="InterPro" id="IPR049278">
    <property type="entry name" value="MS_channel_C"/>
</dbReference>
<feature type="transmembrane region" description="Helical" evidence="9">
    <location>
        <begin position="364"/>
        <end position="382"/>
    </location>
</feature>
<dbReference type="InterPro" id="IPR011066">
    <property type="entry name" value="MscS_channel_C_sf"/>
</dbReference>
<dbReference type="Gene3D" id="3.30.70.100">
    <property type="match status" value="1"/>
</dbReference>
<feature type="domain" description="Mechanosensitive ion channel MscS C-terminal" evidence="12">
    <location>
        <begin position="749"/>
        <end position="829"/>
    </location>
</feature>
<dbReference type="RefSeq" id="WP_168775768.1">
    <property type="nucleotide sequence ID" value="NZ_JAABNR010000015.1"/>
</dbReference>
<dbReference type="SUPFAM" id="SSF50182">
    <property type="entry name" value="Sm-like ribonucleoproteins"/>
    <property type="match status" value="1"/>
</dbReference>
<feature type="coiled-coil region" evidence="7">
    <location>
        <begin position="210"/>
        <end position="237"/>
    </location>
</feature>
<dbReference type="InterPro" id="IPR022249">
    <property type="entry name" value="DUF3772"/>
</dbReference>
<dbReference type="Pfam" id="PF00924">
    <property type="entry name" value="MS_channel_2nd"/>
    <property type="match status" value="1"/>
</dbReference>
<evidence type="ECO:0000256" key="7">
    <source>
        <dbReference type="SAM" id="Coils"/>
    </source>
</evidence>
<evidence type="ECO:0000256" key="2">
    <source>
        <dbReference type="ARBA" id="ARBA00008017"/>
    </source>
</evidence>
<feature type="transmembrane region" description="Helical" evidence="9">
    <location>
        <begin position="590"/>
        <end position="607"/>
    </location>
</feature>
<evidence type="ECO:0000256" key="3">
    <source>
        <dbReference type="ARBA" id="ARBA00022475"/>
    </source>
</evidence>
<comment type="subcellular location">
    <subcellularLocation>
        <location evidence="1">Cell membrane</location>
        <topology evidence="1">Multi-pass membrane protein</topology>
    </subcellularLocation>
</comment>
<feature type="transmembrane region" description="Helical" evidence="9">
    <location>
        <begin position="475"/>
        <end position="496"/>
    </location>
</feature>
<dbReference type="PANTHER" id="PTHR30347">
    <property type="entry name" value="POTASSIUM CHANNEL RELATED"/>
    <property type="match status" value="1"/>
</dbReference>
<feature type="transmembrane region" description="Helical" evidence="9">
    <location>
        <begin position="403"/>
        <end position="421"/>
    </location>
</feature>
<reference evidence="13" key="1">
    <citation type="submission" date="2020-01" db="EMBL/GenBank/DDBJ databases">
        <authorList>
            <person name="Chen W.-M."/>
        </authorList>
    </citation>
    <scope>NUCLEOTIDE SEQUENCE</scope>
    <source>
        <strain evidence="13">CYK-10</strain>
    </source>
</reference>
<evidence type="ECO:0000259" key="11">
    <source>
        <dbReference type="Pfam" id="PF12607"/>
    </source>
</evidence>
<evidence type="ECO:0000256" key="5">
    <source>
        <dbReference type="ARBA" id="ARBA00022989"/>
    </source>
</evidence>
<name>A0AAE4YC61_9RHOB</name>
<dbReference type="Gene3D" id="1.10.287.1260">
    <property type="match status" value="1"/>
</dbReference>
<dbReference type="Gene3D" id="2.30.30.60">
    <property type="match status" value="1"/>
</dbReference>
<dbReference type="InterPro" id="IPR052702">
    <property type="entry name" value="MscS-like_channel"/>
</dbReference>
<gene>
    <name evidence="13" type="ORF">GV832_15265</name>
</gene>
<keyword evidence="5 9" id="KW-1133">Transmembrane helix</keyword>
<feature type="transmembrane region" description="Helical" evidence="9">
    <location>
        <begin position="628"/>
        <end position="651"/>
    </location>
</feature>
<evidence type="ECO:0000313" key="13">
    <source>
        <dbReference type="EMBL" id="NBZ88952.1"/>
    </source>
</evidence>
<keyword evidence="14" id="KW-1185">Reference proteome</keyword>
<keyword evidence="6 9" id="KW-0472">Membrane</keyword>
<feature type="region of interest" description="Disordered" evidence="8">
    <location>
        <begin position="65"/>
        <end position="110"/>
    </location>
</feature>
<dbReference type="Pfam" id="PF21082">
    <property type="entry name" value="MS_channel_3rd"/>
    <property type="match status" value="1"/>
</dbReference>
<dbReference type="PANTHER" id="PTHR30347:SF1">
    <property type="entry name" value="MECHANOSENSITIVE CHANNEL MSCK"/>
    <property type="match status" value="1"/>
</dbReference>
<dbReference type="EMBL" id="JAABNR010000015">
    <property type="protein sequence ID" value="NBZ88952.1"/>
    <property type="molecule type" value="Genomic_DNA"/>
</dbReference>
<comment type="similarity">
    <text evidence="2">Belongs to the MscS (TC 1.A.23) family.</text>
</comment>
<feature type="domain" description="DUF3772" evidence="11">
    <location>
        <begin position="209"/>
        <end position="268"/>
    </location>
</feature>
<evidence type="ECO:0000256" key="1">
    <source>
        <dbReference type="ARBA" id="ARBA00004651"/>
    </source>
</evidence>
<accession>A0AAE4YC61</accession>
<feature type="transmembrane region" description="Helical" evidence="9">
    <location>
        <begin position="539"/>
        <end position="562"/>
    </location>
</feature>
<feature type="transmembrane region" description="Helical" evidence="9">
    <location>
        <begin position="657"/>
        <end position="686"/>
    </location>
</feature>
<evidence type="ECO:0000256" key="8">
    <source>
        <dbReference type="SAM" id="MobiDB-lite"/>
    </source>
</evidence>
<feature type="transmembrane region" description="Helical" evidence="9">
    <location>
        <begin position="502"/>
        <end position="527"/>
    </location>
</feature>
<dbReference type="GO" id="GO:0005886">
    <property type="term" value="C:plasma membrane"/>
    <property type="evidence" value="ECO:0007669"/>
    <property type="project" value="UniProtKB-SubCell"/>
</dbReference>
<dbReference type="SUPFAM" id="SSF82689">
    <property type="entry name" value="Mechanosensitive channel protein MscS (YggB), C-terminal domain"/>
    <property type="match status" value="1"/>
</dbReference>
<dbReference type="SUPFAM" id="SSF82861">
    <property type="entry name" value="Mechanosensitive channel protein MscS (YggB), transmembrane region"/>
    <property type="match status" value="1"/>
</dbReference>
<keyword evidence="7" id="KW-0175">Coiled coil</keyword>
<keyword evidence="4 9" id="KW-0812">Transmembrane</keyword>
<evidence type="ECO:0000259" key="12">
    <source>
        <dbReference type="Pfam" id="PF21082"/>
    </source>
</evidence>
<dbReference type="InterPro" id="IPR010920">
    <property type="entry name" value="LSM_dom_sf"/>
</dbReference>
<feature type="domain" description="Mechanosensitive ion channel MscS" evidence="10">
    <location>
        <begin position="673"/>
        <end position="740"/>
    </location>
</feature>
<feature type="transmembrane region" description="Helical" evidence="9">
    <location>
        <begin position="284"/>
        <end position="302"/>
    </location>
</feature>
<evidence type="ECO:0000313" key="14">
    <source>
        <dbReference type="Proteomes" id="UP001193501"/>
    </source>
</evidence>
<feature type="transmembrane region" description="Helical" evidence="9">
    <location>
        <begin position="433"/>
        <end position="454"/>
    </location>
</feature>
<dbReference type="AlphaFoldDB" id="A0AAE4YC61"/>
<keyword evidence="3" id="KW-1003">Cell membrane</keyword>
<protein>
    <submittedName>
        <fullName evidence="13">DUF3772 domain-containing protein</fullName>
    </submittedName>
</protein>
<proteinExistence type="inferred from homology"/>